<dbReference type="PRINTS" id="PR00064">
    <property type="entry name" value="RIBOSOMALL35"/>
</dbReference>
<dbReference type="GO" id="GO:1990904">
    <property type="term" value="C:ribonucleoprotein complex"/>
    <property type="evidence" value="ECO:0007669"/>
    <property type="project" value="UniProtKB-KW"/>
</dbReference>
<organism evidence="7">
    <name type="scientific">candidate division WOR-3 bacterium</name>
    <dbReference type="NCBI Taxonomy" id="2052148"/>
    <lineage>
        <taxon>Bacteria</taxon>
        <taxon>Bacteria division WOR-3</taxon>
    </lineage>
</organism>
<accession>A0A7V3PU00</accession>
<dbReference type="HAMAP" id="MF_00514">
    <property type="entry name" value="Ribosomal_bL35"/>
    <property type="match status" value="1"/>
</dbReference>
<keyword evidence="3 4" id="KW-0687">Ribonucleoprotein</keyword>
<protein>
    <recommendedName>
        <fullName evidence="4">Large ribosomal subunit protein bL35</fullName>
    </recommendedName>
</protein>
<evidence type="ECO:0000256" key="1">
    <source>
        <dbReference type="ARBA" id="ARBA00006598"/>
    </source>
</evidence>
<evidence type="ECO:0000313" key="7">
    <source>
        <dbReference type="EMBL" id="HGD13390.1"/>
    </source>
</evidence>
<dbReference type="InterPro" id="IPR037229">
    <property type="entry name" value="Ribosomal_bL35_sf"/>
</dbReference>
<dbReference type="NCBIfam" id="TIGR00001">
    <property type="entry name" value="rpmI_bact"/>
    <property type="match status" value="1"/>
</dbReference>
<keyword evidence="2 4" id="KW-0689">Ribosomal protein</keyword>
<comment type="similarity">
    <text evidence="1 4 5">Belongs to the bacterial ribosomal protein bL35 family.</text>
</comment>
<dbReference type="Gene3D" id="4.10.410.60">
    <property type="match status" value="1"/>
</dbReference>
<dbReference type="GO" id="GO:0005840">
    <property type="term" value="C:ribosome"/>
    <property type="evidence" value="ECO:0007669"/>
    <property type="project" value="UniProtKB-KW"/>
</dbReference>
<evidence type="ECO:0000256" key="5">
    <source>
        <dbReference type="RuleBase" id="RU000568"/>
    </source>
</evidence>
<dbReference type="GO" id="GO:0003735">
    <property type="term" value="F:structural constituent of ribosome"/>
    <property type="evidence" value="ECO:0007669"/>
    <property type="project" value="InterPro"/>
</dbReference>
<dbReference type="InterPro" id="IPR001706">
    <property type="entry name" value="Ribosomal_bL35"/>
</dbReference>
<evidence type="ECO:0000256" key="2">
    <source>
        <dbReference type="ARBA" id="ARBA00022980"/>
    </source>
</evidence>
<comment type="caution">
    <text evidence="7">The sequence shown here is derived from an EMBL/GenBank/DDBJ whole genome shotgun (WGS) entry which is preliminary data.</text>
</comment>
<dbReference type="Pfam" id="PF01632">
    <property type="entry name" value="Ribosomal_L35p"/>
    <property type="match status" value="1"/>
</dbReference>
<feature type="region of interest" description="Disordered" evidence="6">
    <location>
        <begin position="17"/>
        <end position="45"/>
    </location>
</feature>
<sequence length="65" mass="7536">MKLKLKSLSSLKKRMKKTATGKFVHTRCGTSHNNSCKNSRRKRRLHRPAVADKTMVKALKRLLPY</sequence>
<gene>
    <name evidence="4 7" type="primary">rpmI</name>
    <name evidence="7" type="ORF">ENX16_04850</name>
</gene>
<evidence type="ECO:0000256" key="4">
    <source>
        <dbReference type="HAMAP-Rule" id="MF_00514"/>
    </source>
</evidence>
<dbReference type="AlphaFoldDB" id="A0A7V3PU00"/>
<dbReference type="EMBL" id="DTMZ01000108">
    <property type="protein sequence ID" value="HGD13390.1"/>
    <property type="molecule type" value="Genomic_DNA"/>
</dbReference>
<reference evidence="7" key="1">
    <citation type="journal article" date="2020" name="mSystems">
        <title>Genome- and Community-Level Interaction Insights into Carbon Utilization and Element Cycling Functions of Hydrothermarchaeota in Hydrothermal Sediment.</title>
        <authorList>
            <person name="Zhou Z."/>
            <person name="Liu Y."/>
            <person name="Xu W."/>
            <person name="Pan J."/>
            <person name="Luo Z.H."/>
            <person name="Li M."/>
        </authorList>
    </citation>
    <scope>NUCLEOTIDE SEQUENCE [LARGE SCALE GENOMIC DNA]</scope>
    <source>
        <strain evidence="7">SpSt-914</strain>
    </source>
</reference>
<dbReference type="InterPro" id="IPR021137">
    <property type="entry name" value="Ribosomal_bL35-like"/>
</dbReference>
<proteinExistence type="inferred from homology"/>
<dbReference type="GO" id="GO:0006412">
    <property type="term" value="P:translation"/>
    <property type="evidence" value="ECO:0007669"/>
    <property type="project" value="UniProtKB-UniRule"/>
</dbReference>
<evidence type="ECO:0000256" key="3">
    <source>
        <dbReference type="ARBA" id="ARBA00023274"/>
    </source>
</evidence>
<evidence type="ECO:0000256" key="6">
    <source>
        <dbReference type="SAM" id="MobiDB-lite"/>
    </source>
</evidence>
<dbReference type="SUPFAM" id="SSF143034">
    <property type="entry name" value="L35p-like"/>
    <property type="match status" value="1"/>
</dbReference>
<name>A0A7V3PU00_UNCW3</name>